<feature type="transmembrane region" description="Helical" evidence="1">
    <location>
        <begin position="56"/>
        <end position="74"/>
    </location>
</feature>
<keyword evidence="3" id="KW-1185">Reference proteome</keyword>
<organism evidence="2 3">
    <name type="scientific">Leucobacter luti</name>
    <dbReference type="NCBI Taxonomy" id="340320"/>
    <lineage>
        <taxon>Bacteria</taxon>
        <taxon>Bacillati</taxon>
        <taxon>Actinomycetota</taxon>
        <taxon>Actinomycetes</taxon>
        <taxon>Micrococcales</taxon>
        <taxon>Microbacteriaceae</taxon>
        <taxon>Leucobacter</taxon>
    </lineage>
</organism>
<dbReference type="EMBL" id="SNYA01000004">
    <property type="protein sequence ID" value="TDP92406.1"/>
    <property type="molecule type" value="Genomic_DNA"/>
</dbReference>
<gene>
    <name evidence="2" type="ORF">EDF62_1613</name>
</gene>
<keyword evidence="1" id="KW-0472">Membrane</keyword>
<dbReference type="Proteomes" id="UP000295601">
    <property type="component" value="Unassembled WGS sequence"/>
</dbReference>
<evidence type="ECO:0000256" key="1">
    <source>
        <dbReference type="SAM" id="Phobius"/>
    </source>
</evidence>
<dbReference type="RefSeq" id="WP_133616632.1">
    <property type="nucleotide sequence ID" value="NZ_SNYA01000004.1"/>
</dbReference>
<dbReference type="AlphaFoldDB" id="A0A4R6S196"/>
<keyword evidence="1" id="KW-0812">Transmembrane</keyword>
<evidence type="ECO:0000313" key="2">
    <source>
        <dbReference type="EMBL" id="TDP92406.1"/>
    </source>
</evidence>
<name>A0A4R6S196_9MICO</name>
<protein>
    <submittedName>
        <fullName evidence="2">Uncharacterized protein</fullName>
    </submittedName>
</protein>
<proteinExistence type="predicted"/>
<comment type="caution">
    <text evidence="2">The sequence shown here is derived from an EMBL/GenBank/DDBJ whole genome shotgun (WGS) entry which is preliminary data.</text>
</comment>
<reference evidence="2 3" key="1">
    <citation type="submission" date="2019-03" db="EMBL/GenBank/DDBJ databases">
        <title>Genomic analyses of the natural microbiome of Caenorhabditis elegans.</title>
        <authorList>
            <person name="Samuel B."/>
        </authorList>
    </citation>
    <scope>NUCLEOTIDE SEQUENCE [LARGE SCALE GENOMIC DNA]</scope>
    <source>
        <strain evidence="2 3">JUb18</strain>
    </source>
</reference>
<dbReference type="OrthoDB" id="5124493at2"/>
<accession>A0A4R6S196</accession>
<sequence>MYAYSLTTLTGRKRNEGRMMVVATVEVNRHTLLVSTLSLIAGLVLAAPFALLSGYAFIVVPMITVPLGNLLFIGHQRRGLQVNRFNRIMNRMRGAQGFIINGTEFDEAGFVLHVPVVIDVPEFDQFEGFDDHWAPNTPKRIIARGKRDQSYEPQRVSAAHAFS</sequence>
<evidence type="ECO:0000313" key="3">
    <source>
        <dbReference type="Proteomes" id="UP000295601"/>
    </source>
</evidence>
<keyword evidence="1" id="KW-1133">Transmembrane helix</keyword>